<protein>
    <submittedName>
        <fullName evidence="4">Cyclin, N-terminal domain</fullName>
    </submittedName>
</protein>
<keyword evidence="1" id="KW-0195">Cyclin</keyword>
<evidence type="ECO:0000256" key="2">
    <source>
        <dbReference type="SAM" id="MobiDB-lite"/>
    </source>
</evidence>
<name>A0A8J6E5E9_9EUKA</name>
<dbReference type="InterPro" id="IPR036915">
    <property type="entry name" value="Cyclin-like_sf"/>
</dbReference>
<dbReference type="InterPro" id="IPR039361">
    <property type="entry name" value="Cyclin"/>
</dbReference>
<feature type="region of interest" description="Disordered" evidence="2">
    <location>
        <begin position="267"/>
        <end position="286"/>
    </location>
</feature>
<organism evidence="4 5">
    <name type="scientific">Carpediemonas membranifera</name>
    <dbReference type="NCBI Taxonomy" id="201153"/>
    <lineage>
        <taxon>Eukaryota</taxon>
        <taxon>Metamonada</taxon>
        <taxon>Carpediemonas-like organisms</taxon>
        <taxon>Carpediemonas</taxon>
    </lineage>
</organism>
<gene>
    <name evidence="4" type="ORF">J8273_2866</name>
</gene>
<comment type="similarity">
    <text evidence="1">Belongs to the cyclin family.</text>
</comment>
<accession>A0A8J6E5E9</accession>
<evidence type="ECO:0000313" key="4">
    <source>
        <dbReference type="EMBL" id="KAG9395662.1"/>
    </source>
</evidence>
<dbReference type="Pfam" id="PF00134">
    <property type="entry name" value="Cyclin_N"/>
    <property type="match status" value="1"/>
</dbReference>
<evidence type="ECO:0000313" key="5">
    <source>
        <dbReference type="Proteomes" id="UP000717585"/>
    </source>
</evidence>
<feature type="domain" description="Cyclin-like" evidence="3">
    <location>
        <begin position="76"/>
        <end position="159"/>
    </location>
</feature>
<dbReference type="EMBL" id="JAHDYR010000009">
    <property type="protein sequence ID" value="KAG9395662.1"/>
    <property type="molecule type" value="Genomic_DNA"/>
</dbReference>
<comment type="caution">
    <text evidence="4">The sequence shown here is derived from an EMBL/GenBank/DDBJ whole genome shotgun (WGS) entry which is preliminary data.</text>
</comment>
<dbReference type="CDD" id="cd00043">
    <property type="entry name" value="CYCLIN_SF"/>
    <property type="match status" value="1"/>
</dbReference>
<dbReference type="Proteomes" id="UP000717585">
    <property type="component" value="Unassembled WGS sequence"/>
</dbReference>
<dbReference type="AlphaFoldDB" id="A0A8J6E5E9"/>
<proteinExistence type="inferred from homology"/>
<dbReference type="SUPFAM" id="SSF47954">
    <property type="entry name" value="Cyclin-like"/>
    <property type="match status" value="1"/>
</dbReference>
<reference evidence="4" key="1">
    <citation type="submission" date="2021-05" db="EMBL/GenBank/DDBJ databases">
        <title>A free-living protist that lacks canonical eukaryotic 1 DNA replication and segregation systems.</title>
        <authorList>
            <person name="Salas-Leiva D.E."/>
            <person name="Tromer E.C."/>
            <person name="Curtis B.A."/>
            <person name="Jerlstrom-Hultqvist J."/>
            <person name="Kolisko M."/>
            <person name="Yi Z."/>
            <person name="Salas-Leiva J.S."/>
            <person name="Gallot-Lavallee L."/>
            <person name="Kops G.J.P.L."/>
            <person name="Archibald J.M."/>
            <person name="Simpson A.G.B."/>
            <person name="Roger A.J."/>
        </authorList>
    </citation>
    <scope>NUCLEOTIDE SEQUENCE</scope>
    <source>
        <strain evidence="4">BICM</strain>
    </source>
</reference>
<dbReference type="InterPro" id="IPR006671">
    <property type="entry name" value="Cyclin_N"/>
</dbReference>
<keyword evidence="5" id="KW-1185">Reference proteome</keyword>
<dbReference type="Gene3D" id="1.10.472.10">
    <property type="entry name" value="Cyclin-like"/>
    <property type="match status" value="2"/>
</dbReference>
<evidence type="ECO:0000259" key="3">
    <source>
        <dbReference type="SMART" id="SM00385"/>
    </source>
</evidence>
<evidence type="ECO:0000256" key="1">
    <source>
        <dbReference type="RuleBase" id="RU000383"/>
    </source>
</evidence>
<dbReference type="InterPro" id="IPR013763">
    <property type="entry name" value="Cyclin-like_dom"/>
</dbReference>
<sequence>MSCMPTERTSRRAPMVLETAEEGSMAELVSTSEYFDVNMELIRRREVEISIITKRDYLSIVHKNYISQHHRSEAVSFVIDIARTLGLQCPAIERAIRLFDIALASTACRRDSLQLMASACVSIAAKLDSDLSPAKTLVKLQDNAFTTDKLRLAEQVVLDHVHWEAAVPTAHRSMALVLGRAAVGLGLSLGQTYEIYTTASTLIMSALGQYAMSRIEPTTLAVAVVNCAAKLFDVEAASVLVSLRDRGVDLATADKCAAALFPALTRSARPTPQTTPKDARATMLMH</sequence>
<dbReference type="OrthoDB" id="5590282at2759"/>
<dbReference type="SMART" id="SM00385">
    <property type="entry name" value="CYCLIN"/>
    <property type="match status" value="1"/>
</dbReference>
<dbReference type="PANTHER" id="PTHR10177">
    <property type="entry name" value="CYCLINS"/>
    <property type="match status" value="1"/>
</dbReference>